<dbReference type="Gene3D" id="3.50.50.60">
    <property type="entry name" value="FAD/NAD(P)-binding domain"/>
    <property type="match status" value="2"/>
</dbReference>
<keyword evidence="7" id="KW-1185">Reference proteome</keyword>
<dbReference type="InterPro" id="IPR036188">
    <property type="entry name" value="FAD/NAD-bd_sf"/>
</dbReference>
<evidence type="ECO:0008006" key="8">
    <source>
        <dbReference type="Google" id="ProtNLM"/>
    </source>
</evidence>
<dbReference type="Pfam" id="PF00743">
    <property type="entry name" value="FMO-like"/>
    <property type="match status" value="2"/>
</dbReference>
<dbReference type="SUPFAM" id="SSF51905">
    <property type="entry name" value="FAD/NAD(P)-binding domain"/>
    <property type="match status" value="2"/>
</dbReference>
<evidence type="ECO:0000313" key="6">
    <source>
        <dbReference type="EMBL" id="KAL0959321.1"/>
    </source>
</evidence>
<evidence type="ECO:0000256" key="5">
    <source>
        <dbReference type="ARBA" id="ARBA00023002"/>
    </source>
</evidence>
<evidence type="ECO:0000256" key="1">
    <source>
        <dbReference type="ARBA" id="ARBA00009183"/>
    </source>
</evidence>
<evidence type="ECO:0000256" key="3">
    <source>
        <dbReference type="ARBA" id="ARBA00022827"/>
    </source>
</evidence>
<organism evidence="6 7">
    <name type="scientific">Hohenbuehelia grisea</name>
    <dbReference type="NCBI Taxonomy" id="104357"/>
    <lineage>
        <taxon>Eukaryota</taxon>
        <taxon>Fungi</taxon>
        <taxon>Dikarya</taxon>
        <taxon>Basidiomycota</taxon>
        <taxon>Agaricomycotina</taxon>
        <taxon>Agaricomycetes</taxon>
        <taxon>Agaricomycetidae</taxon>
        <taxon>Agaricales</taxon>
        <taxon>Pleurotineae</taxon>
        <taxon>Pleurotaceae</taxon>
        <taxon>Hohenbuehelia</taxon>
    </lineage>
</organism>
<dbReference type="PRINTS" id="PR00370">
    <property type="entry name" value="FMOXYGENASE"/>
</dbReference>
<keyword evidence="3" id="KW-0274">FAD</keyword>
<keyword evidence="5" id="KW-0560">Oxidoreductase</keyword>
<dbReference type="Proteomes" id="UP001556367">
    <property type="component" value="Unassembled WGS sequence"/>
</dbReference>
<proteinExistence type="inferred from homology"/>
<evidence type="ECO:0000256" key="4">
    <source>
        <dbReference type="ARBA" id="ARBA00022857"/>
    </source>
</evidence>
<evidence type="ECO:0000256" key="2">
    <source>
        <dbReference type="ARBA" id="ARBA00022630"/>
    </source>
</evidence>
<accession>A0ABR3JW45</accession>
<keyword evidence="2" id="KW-0285">Flavoprotein</keyword>
<name>A0ABR3JW45_9AGAR</name>
<comment type="similarity">
    <text evidence="1">Belongs to the FMO family.</text>
</comment>
<keyword evidence="4" id="KW-0521">NADP</keyword>
<reference evidence="7" key="1">
    <citation type="submission" date="2024-06" db="EMBL/GenBank/DDBJ databases">
        <title>Multi-omics analyses provide insights into the biosynthesis of the anticancer antibiotic pleurotin in Hohenbuehelia grisea.</title>
        <authorList>
            <person name="Weaver J.A."/>
            <person name="Alberti F."/>
        </authorList>
    </citation>
    <scope>NUCLEOTIDE SEQUENCE [LARGE SCALE GENOMIC DNA]</scope>
    <source>
        <strain evidence="7">T-177</strain>
    </source>
</reference>
<dbReference type="PANTHER" id="PTHR23023">
    <property type="entry name" value="DIMETHYLANILINE MONOOXYGENASE"/>
    <property type="match status" value="1"/>
</dbReference>
<evidence type="ECO:0000313" key="7">
    <source>
        <dbReference type="Proteomes" id="UP001556367"/>
    </source>
</evidence>
<protein>
    <recommendedName>
        <fullName evidence="8">FAD/NAD(P)-binding domain-containing protein</fullName>
    </recommendedName>
</protein>
<comment type="caution">
    <text evidence="6">The sequence shown here is derived from an EMBL/GenBank/DDBJ whole genome shotgun (WGS) entry which is preliminary data.</text>
</comment>
<dbReference type="InterPro" id="IPR000960">
    <property type="entry name" value="Flavin_mOase"/>
</dbReference>
<dbReference type="InterPro" id="IPR050346">
    <property type="entry name" value="FMO-like"/>
</dbReference>
<dbReference type="EMBL" id="JASNQZ010000003">
    <property type="protein sequence ID" value="KAL0959321.1"/>
    <property type="molecule type" value="Genomic_DNA"/>
</dbReference>
<gene>
    <name evidence="6" type="ORF">HGRIS_014583</name>
</gene>
<dbReference type="InterPro" id="IPR020946">
    <property type="entry name" value="Flavin_mOase-like"/>
</dbReference>
<sequence>MELPDVPQALESPVFDNRKSICVIGAGAAGLASLKAAVDSPQFKSGQWNLTCYEAREDIGGIWLPAPPVDEPPLTPLYDSLTTNLPHPVMAYTCFPFPPSTPMYPKAEVVRTYLKAFASHFNLLPFIRFKTLVEDVRRNDDNTRWLVKLSDRIIREFDLVIVSNGHYRVPSYPDTPGLSKWLTARKAVHSAWYRRPIDLGRRILVIGDGPSARDISAEMAAYPGTQTVIRSISKAANADSGTLRVRGRVAEYHDQGKVIFEDGTVEQDIDYCILATGYKISFRFLPEPILQLNSPPPVPPLPWDVYNSGVHVFPLAKHLFPLQSHYPPTSLAFMCLLTHVVPFPLLEAQARVAIYAFAHPESLDGMREAVDIITRYEELQAEFSGDQRTVQRMWHRFRGQEQFAYRDALHTFAKDDGVEWDPHGAVVPSWVKEAYENKDALRRVWIELEKKGEADSWVRGVGEGGSEEWVAVLRRMLQYARDQNVLQFENPMIGETAKL</sequence>